<accession>A0A5A5U310</accession>
<dbReference type="AlphaFoldDB" id="A0A5A5U310"/>
<comment type="caution">
    <text evidence="7">The sequence shown here is derived from an EMBL/GenBank/DDBJ whole genome shotgun (WGS) entry which is preliminary data.</text>
</comment>
<dbReference type="PANTHER" id="PTHR43428:SF1">
    <property type="entry name" value="ARSENATE REDUCTASE"/>
    <property type="match status" value="1"/>
</dbReference>
<sequence length="137" mass="15356">MKIYFLCTGNSCRSQIAEGFAKDIMPKNWIIKSAGIEQHGLNQRAVSVMAEVGVDISNHTSDLIDNDFLFNCDYIITLCGDANDKCPVTPANIKRLHWPLTDPASTTGTEEVIQNQFRKTRDEVRILVQQLKMNLVG</sequence>
<dbReference type="Proteomes" id="UP000323274">
    <property type="component" value="Unassembled WGS sequence"/>
</dbReference>
<evidence type="ECO:0000256" key="2">
    <source>
        <dbReference type="ARBA" id="ARBA00022849"/>
    </source>
</evidence>
<dbReference type="RefSeq" id="WP_004908253.1">
    <property type="nucleotide sequence ID" value="NZ_BJJW01000009.1"/>
</dbReference>
<evidence type="ECO:0000256" key="3">
    <source>
        <dbReference type="ARBA" id="ARBA00023002"/>
    </source>
</evidence>
<dbReference type="GO" id="GO:0046685">
    <property type="term" value="P:response to arsenic-containing substance"/>
    <property type="evidence" value="ECO:0007669"/>
    <property type="project" value="UniProtKB-KW"/>
</dbReference>
<evidence type="ECO:0000256" key="4">
    <source>
        <dbReference type="ARBA" id="ARBA00023157"/>
    </source>
</evidence>
<dbReference type="InterPro" id="IPR023485">
    <property type="entry name" value="Ptyr_pPase"/>
</dbReference>
<dbReference type="InterPro" id="IPR014064">
    <property type="entry name" value="Arsenate_reductase_ArsC"/>
</dbReference>
<dbReference type="GeneID" id="61103012"/>
<evidence type="ECO:0000256" key="5">
    <source>
        <dbReference type="ARBA" id="ARBA00023284"/>
    </source>
</evidence>
<protein>
    <submittedName>
        <fullName evidence="7">Arsenate reductase (Thioredoxin)</fullName>
    </submittedName>
</protein>
<evidence type="ECO:0000313" key="7">
    <source>
        <dbReference type="EMBL" id="GDZ84223.1"/>
    </source>
</evidence>
<keyword evidence="1" id="KW-0963">Cytoplasm</keyword>
<dbReference type="EMBL" id="BJJW01000009">
    <property type="protein sequence ID" value="GDZ84223.1"/>
    <property type="molecule type" value="Genomic_DNA"/>
</dbReference>
<dbReference type="SMART" id="SM00226">
    <property type="entry name" value="LMWPc"/>
    <property type="match status" value="1"/>
</dbReference>
<feature type="domain" description="Phosphotyrosine protein phosphatase I" evidence="6">
    <location>
        <begin position="1"/>
        <end position="134"/>
    </location>
</feature>
<keyword evidence="2" id="KW-0059">Arsenical resistance</keyword>
<name>A0A5A5U310_LEUCI</name>
<organism evidence="7 8">
    <name type="scientific">Leuconostoc citreum</name>
    <dbReference type="NCBI Taxonomy" id="33964"/>
    <lineage>
        <taxon>Bacteria</taxon>
        <taxon>Bacillati</taxon>
        <taxon>Bacillota</taxon>
        <taxon>Bacilli</taxon>
        <taxon>Lactobacillales</taxon>
        <taxon>Lactobacillaceae</taxon>
        <taxon>Leuconostoc</taxon>
    </lineage>
</organism>
<keyword evidence="4" id="KW-1015">Disulfide bond</keyword>
<dbReference type="CDD" id="cd16345">
    <property type="entry name" value="LMWP_ArsC"/>
    <property type="match status" value="1"/>
</dbReference>
<reference evidence="7 8" key="1">
    <citation type="submission" date="2019-04" db="EMBL/GenBank/DDBJ databases">
        <title>A pseudo-fructophilic Leuconostoc citreum strain F192-5 isolated from peel of satsuma mandarin: the first report for isolation and characterization of strain-dependent fructophilic-like characteristics.</title>
        <authorList>
            <person name="Maeno S."/>
            <person name="Tanizawa Y."/>
            <person name="Kajikawa A."/>
            <person name="Kanesaki Y."/>
            <person name="Kubota E."/>
            <person name="Arita M."/>
            <person name="Leon D."/>
            <person name="Endo A."/>
        </authorList>
    </citation>
    <scope>NUCLEOTIDE SEQUENCE [LARGE SCALE GENOMIC DNA]</scope>
    <source>
        <strain evidence="7 8">F192-5</strain>
    </source>
</reference>
<dbReference type="GO" id="GO:0030612">
    <property type="term" value="F:arsenate reductase (thioredoxin) activity"/>
    <property type="evidence" value="ECO:0007669"/>
    <property type="project" value="InterPro"/>
</dbReference>
<evidence type="ECO:0000313" key="8">
    <source>
        <dbReference type="Proteomes" id="UP000323274"/>
    </source>
</evidence>
<proteinExistence type="predicted"/>
<gene>
    <name evidence="7" type="ORF">LCIT_14650</name>
</gene>
<dbReference type="Pfam" id="PF01451">
    <property type="entry name" value="LMWPc"/>
    <property type="match status" value="1"/>
</dbReference>
<dbReference type="GO" id="GO:0004725">
    <property type="term" value="F:protein tyrosine phosphatase activity"/>
    <property type="evidence" value="ECO:0007669"/>
    <property type="project" value="InterPro"/>
</dbReference>
<keyword evidence="3" id="KW-0560">Oxidoreductase</keyword>
<dbReference type="PANTHER" id="PTHR43428">
    <property type="entry name" value="ARSENATE REDUCTASE"/>
    <property type="match status" value="1"/>
</dbReference>
<dbReference type="Gene3D" id="3.40.50.2300">
    <property type="match status" value="1"/>
</dbReference>
<dbReference type="InterPro" id="IPR036196">
    <property type="entry name" value="Ptyr_pPase_sf"/>
</dbReference>
<evidence type="ECO:0000256" key="1">
    <source>
        <dbReference type="ARBA" id="ARBA00022490"/>
    </source>
</evidence>
<dbReference type="OMA" id="AEATFNH"/>
<keyword evidence="5" id="KW-0676">Redox-active center</keyword>
<dbReference type="SUPFAM" id="SSF52788">
    <property type="entry name" value="Phosphotyrosine protein phosphatases I"/>
    <property type="match status" value="1"/>
</dbReference>
<evidence type="ECO:0000259" key="6">
    <source>
        <dbReference type="SMART" id="SM00226"/>
    </source>
</evidence>
<dbReference type="NCBIfam" id="TIGR02691">
    <property type="entry name" value="arsC_pI258_fam"/>
    <property type="match status" value="1"/>
</dbReference>